<dbReference type="PROSITE" id="PS51257">
    <property type="entry name" value="PROKAR_LIPOPROTEIN"/>
    <property type="match status" value="1"/>
</dbReference>
<proteinExistence type="predicted"/>
<reference evidence="1" key="1">
    <citation type="journal article" name="DNA Res.">
        <title>The physiological potential of anammox bacteria as revealed by their core genome structure.</title>
        <authorList>
            <person name="Okubo T."/>
            <person name="Toyoda A."/>
            <person name="Fukuhara K."/>
            <person name="Uchiyama I."/>
            <person name="Harigaya Y."/>
            <person name="Kuroiwa M."/>
            <person name="Suzuki T."/>
            <person name="Murakami Y."/>
            <person name="Suwa Y."/>
            <person name="Takami H."/>
        </authorList>
    </citation>
    <scope>NUCLEOTIDE SEQUENCE</scope>
    <source>
        <strain evidence="1">317325-3</strain>
    </source>
</reference>
<dbReference type="Proteomes" id="UP000662914">
    <property type="component" value="Chromosome"/>
</dbReference>
<protein>
    <recommendedName>
        <fullName evidence="3">Lipoprotein</fullName>
    </recommendedName>
</protein>
<sequence>MLRELLLIALVAFLGACAIVERPTPIPVRPLTVKADCSYRDETGGSGLLRLDVAAARVRAFEAKANFPQHGSCHFELKDFRQTREMPAIELSQPNGSCIVRMWEQGTRVTVAFQQCEKMCSGSAWDQLLPMIYDRRDGTCA</sequence>
<accession>A0A809R3Q1</accession>
<name>A0A809R3Q1_9PROT</name>
<dbReference type="EMBL" id="AP021857">
    <property type="protein sequence ID" value="BBO22220.1"/>
    <property type="molecule type" value="Genomic_DNA"/>
</dbReference>
<organism evidence="1 2">
    <name type="scientific">Candidatus Desulfobacillus denitrificans</name>
    <dbReference type="NCBI Taxonomy" id="2608985"/>
    <lineage>
        <taxon>Bacteria</taxon>
        <taxon>Pseudomonadati</taxon>
        <taxon>Pseudomonadota</taxon>
        <taxon>Betaproteobacteria</taxon>
        <taxon>Candidatus Desulfobacillus</taxon>
    </lineage>
</organism>
<evidence type="ECO:0000313" key="1">
    <source>
        <dbReference type="EMBL" id="BBO22220.1"/>
    </source>
</evidence>
<gene>
    <name evidence="1" type="ORF">DSYM_29190</name>
</gene>
<dbReference type="AlphaFoldDB" id="A0A809R3Q1"/>
<dbReference type="KEGG" id="ddz:DSYM_29190"/>
<evidence type="ECO:0000313" key="2">
    <source>
        <dbReference type="Proteomes" id="UP000662914"/>
    </source>
</evidence>
<evidence type="ECO:0008006" key="3">
    <source>
        <dbReference type="Google" id="ProtNLM"/>
    </source>
</evidence>